<reference evidence="2" key="2">
    <citation type="journal article" date="2020" name="Nat. Genet.">
        <title>Genomic diversifications of five Gossypium allopolyploid species and their impact on cotton improvement.</title>
        <authorList>
            <person name="Chen Z.J."/>
            <person name="Sreedasyam A."/>
            <person name="Ando A."/>
            <person name="Song Q."/>
            <person name="De Santiago L.M."/>
            <person name="Hulse-Kemp A.M."/>
            <person name="Ding M."/>
            <person name="Ye W."/>
            <person name="Kirkbride R.C."/>
            <person name="Jenkins J."/>
            <person name="Plott C."/>
            <person name="Lovell J."/>
            <person name="Lin Y.M."/>
            <person name="Vaughn R."/>
            <person name="Liu B."/>
            <person name="Simpson S."/>
            <person name="Scheffler B.E."/>
            <person name="Wen L."/>
            <person name="Saski C.A."/>
            <person name="Grover C.E."/>
            <person name="Hu G."/>
            <person name="Conover J.L."/>
            <person name="Carlson J.W."/>
            <person name="Shu S."/>
            <person name="Boston L.B."/>
            <person name="Williams M."/>
            <person name="Peterson D.G."/>
            <person name="McGee K."/>
            <person name="Jones D.C."/>
            <person name="Wendel J.F."/>
            <person name="Stelly D.M."/>
            <person name="Grimwood J."/>
            <person name="Schmutz J."/>
        </authorList>
    </citation>
    <scope>NUCLEOTIDE SEQUENCE [LARGE SCALE GENOMIC DNA]</scope>
    <source>
        <strain evidence="2">cv. 3-79</strain>
    </source>
</reference>
<accession>A0A5J5PFM6</accession>
<proteinExistence type="predicted"/>
<dbReference type="EMBL" id="CM018225">
    <property type="protein sequence ID" value="KAB2004917.1"/>
    <property type="molecule type" value="Genomic_DNA"/>
</dbReference>
<dbReference type="EMBL" id="CM018225">
    <property type="protein sequence ID" value="KAB2004913.1"/>
    <property type="molecule type" value="Genomic_DNA"/>
</dbReference>
<sequence>MLYHPPVATIGQLLQTSRTLDFCLLGHHRPLSGAIEYHQALSITIGSDRPPSNTCGSYRPQSTSVR</sequence>
<dbReference type="Proteomes" id="UP000327439">
    <property type="component" value="Chromosome D11"/>
</dbReference>
<dbReference type="EMBL" id="CM018225">
    <property type="protein sequence ID" value="KAB2004914.1"/>
    <property type="molecule type" value="Genomic_DNA"/>
</dbReference>
<organism evidence="1">
    <name type="scientific">Gossypium barbadense</name>
    <name type="common">Sea Island cotton</name>
    <name type="synonym">Hibiscus barbadensis</name>
    <dbReference type="NCBI Taxonomy" id="3634"/>
    <lineage>
        <taxon>Eukaryota</taxon>
        <taxon>Viridiplantae</taxon>
        <taxon>Streptophyta</taxon>
        <taxon>Embryophyta</taxon>
        <taxon>Tracheophyta</taxon>
        <taxon>Spermatophyta</taxon>
        <taxon>Magnoliopsida</taxon>
        <taxon>eudicotyledons</taxon>
        <taxon>Gunneridae</taxon>
        <taxon>Pentapetalae</taxon>
        <taxon>rosids</taxon>
        <taxon>malvids</taxon>
        <taxon>Malvales</taxon>
        <taxon>Malvaceae</taxon>
        <taxon>Malvoideae</taxon>
        <taxon>Gossypium</taxon>
    </lineage>
</organism>
<evidence type="ECO:0000313" key="1">
    <source>
        <dbReference type="EMBL" id="KAB2004917.1"/>
    </source>
</evidence>
<gene>
    <name evidence="1" type="ORF">ES319_D11G233700v1</name>
</gene>
<reference evidence="1" key="1">
    <citation type="submission" date="2019-06" db="EMBL/GenBank/DDBJ databases">
        <title>WGS assembly of Gossypium barbadense.</title>
        <authorList>
            <person name="Chen Z.J."/>
            <person name="Sreedasyam A."/>
            <person name="Ando A."/>
            <person name="Song Q."/>
            <person name="De L."/>
            <person name="Hulse-Kemp A."/>
            <person name="Ding M."/>
            <person name="Ye W."/>
            <person name="Kirkbride R."/>
            <person name="Jenkins J."/>
            <person name="Plott C."/>
            <person name="Lovell J."/>
            <person name="Lin Y.-M."/>
            <person name="Vaughn R."/>
            <person name="Liu B."/>
            <person name="Li W."/>
            <person name="Simpson S."/>
            <person name="Scheffler B."/>
            <person name="Saski C."/>
            <person name="Grover C."/>
            <person name="Hu G."/>
            <person name="Conover J."/>
            <person name="Carlson J."/>
            <person name="Shu S."/>
            <person name="Boston L."/>
            <person name="Williams M."/>
            <person name="Peterson D."/>
            <person name="Mcgee K."/>
            <person name="Jones D."/>
            <person name="Wendel J."/>
            <person name="Stelly D."/>
            <person name="Grimwood J."/>
            <person name="Schmutz J."/>
        </authorList>
    </citation>
    <scope>NUCLEOTIDE SEQUENCE [LARGE SCALE GENOMIC DNA]</scope>
    <source>
        <strain evidence="1">1400233.01</strain>
    </source>
</reference>
<name>A0A5J5PFM6_GOSBA</name>
<dbReference type="EMBL" id="CM018225">
    <property type="protein sequence ID" value="KAB2004916.1"/>
    <property type="molecule type" value="Genomic_DNA"/>
</dbReference>
<keyword evidence="2" id="KW-1185">Reference proteome</keyword>
<dbReference type="EMBL" id="CM018225">
    <property type="protein sequence ID" value="KAB2004915.1"/>
    <property type="molecule type" value="Genomic_DNA"/>
</dbReference>
<dbReference type="AlphaFoldDB" id="A0A5J5PFM6"/>
<protein>
    <submittedName>
        <fullName evidence="1">Uncharacterized protein</fullName>
    </submittedName>
</protein>
<evidence type="ECO:0000313" key="2">
    <source>
        <dbReference type="Proteomes" id="UP000327439"/>
    </source>
</evidence>